<organism evidence="4 5">
    <name type="scientific">Malassezia pachydermatis</name>
    <dbReference type="NCBI Taxonomy" id="77020"/>
    <lineage>
        <taxon>Eukaryota</taxon>
        <taxon>Fungi</taxon>
        <taxon>Dikarya</taxon>
        <taxon>Basidiomycota</taxon>
        <taxon>Ustilaginomycotina</taxon>
        <taxon>Malasseziomycetes</taxon>
        <taxon>Malasseziales</taxon>
        <taxon>Malasseziaceae</taxon>
        <taxon>Malassezia</taxon>
    </lineage>
</organism>
<evidence type="ECO:0000313" key="4">
    <source>
        <dbReference type="EMBL" id="KOS15931.1"/>
    </source>
</evidence>
<dbReference type="GO" id="GO:0032153">
    <property type="term" value="C:cell division site"/>
    <property type="evidence" value="ECO:0007669"/>
    <property type="project" value="TreeGrafter"/>
</dbReference>
<feature type="compositionally biased region" description="Polar residues" evidence="2">
    <location>
        <begin position="339"/>
        <end position="387"/>
    </location>
</feature>
<dbReference type="SUPFAM" id="SSF103657">
    <property type="entry name" value="BAR/IMD domain-like"/>
    <property type="match status" value="1"/>
</dbReference>
<dbReference type="PROSITE" id="PS51072">
    <property type="entry name" value="MHD"/>
    <property type="match status" value="1"/>
</dbReference>
<dbReference type="GO" id="GO:0030139">
    <property type="term" value="C:endocytic vesicle"/>
    <property type="evidence" value="ECO:0007669"/>
    <property type="project" value="TreeGrafter"/>
</dbReference>
<dbReference type="EMBL" id="LGAV01000001">
    <property type="protein sequence ID" value="KOS15931.1"/>
    <property type="molecule type" value="Genomic_DNA"/>
</dbReference>
<dbReference type="GeneID" id="28729814"/>
<dbReference type="AlphaFoldDB" id="A0A0M8MY71"/>
<evidence type="ECO:0000259" key="3">
    <source>
        <dbReference type="PROSITE" id="PS51072"/>
    </source>
</evidence>
<feature type="compositionally biased region" description="Polar residues" evidence="2">
    <location>
        <begin position="426"/>
        <end position="438"/>
    </location>
</feature>
<dbReference type="PANTHER" id="PTHR23065:SF54">
    <property type="entry name" value="SUPPRESSOR OF YEAST PROFILIN DELETION"/>
    <property type="match status" value="1"/>
</dbReference>
<gene>
    <name evidence="4" type="ORF">Malapachy_3470</name>
</gene>
<accession>A0A0M8MY71</accession>
<dbReference type="Pfam" id="PF10291">
    <property type="entry name" value="muHD"/>
    <property type="match status" value="1"/>
</dbReference>
<dbReference type="GO" id="GO:0032185">
    <property type="term" value="P:septin cytoskeleton organization"/>
    <property type="evidence" value="ECO:0007669"/>
    <property type="project" value="TreeGrafter"/>
</dbReference>
<name>A0A0M8MY71_9BASI</name>
<dbReference type="Pfam" id="PF00611">
    <property type="entry name" value="FCH"/>
    <property type="match status" value="1"/>
</dbReference>
<evidence type="ECO:0000256" key="1">
    <source>
        <dbReference type="ARBA" id="ARBA00022583"/>
    </source>
</evidence>
<dbReference type="STRING" id="77020.A0A0M8MY71"/>
<dbReference type="InterPro" id="IPR001060">
    <property type="entry name" value="FCH_dom"/>
</dbReference>
<keyword evidence="1" id="KW-0254">Endocytosis</keyword>
<dbReference type="InterPro" id="IPR027267">
    <property type="entry name" value="AH/BAR_dom_sf"/>
</dbReference>
<evidence type="ECO:0000256" key="2">
    <source>
        <dbReference type="SAM" id="MobiDB-lite"/>
    </source>
</evidence>
<comment type="caution">
    <text evidence="4">The sequence shown here is derived from an EMBL/GenBank/DDBJ whole genome shotgun (WGS) entry which is preliminary data.</text>
</comment>
<dbReference type="Proteomes" id="UP000037751">
    <property type="component" value="Unassembled WGS sequence"/>
</dbReference>
<dbReference type="PANTHER" id="PTHR23065">
    <property type="entry name" value="PROLINE-SERINE-THREONINE PHOSPHATASE INTERACTING PROTEIN 1"/>
    <property type="match status" value="1"/>
</dbReference>
<feature type="compositionally biased region" description="Low complexity" evidence="2">
    <location>
        <begin position="288"/>
        <end position="301"/>
    </location>
</feature>
<dbReference type="SMART" id="SM00055">
    <property type="entry name" value="FCH"/>
    <property type="match status" value="1"/>
</dbReference>
<feature type="region of interest" description="Disordered" evidence="2">
    <location>
        <begin position="273"/>
        <end position="450"/>
    </location>
</feature>
<protein>
    <recommendedName>
        <fullName evidence="3">MHD domain-containing protein</fullName>
    </recommendedName>
</protein>
<dbReference type="GO" id="GO:0006897">
    <property type="term" value="P:endocytosis"/>
    <property type="evidence" value="ECO:0007669"/>
    <property type="project" value="UniProtKB-KW"/>
</dbReference>
<dbReference type="OrthoDB" id="1875751at2759"/>
<dbReference type="Gene3D" id="1.20.1270.60">
    <property type="entry name" value="Arfaptin homology (AH) domain/BAR domain"/>
    <property type="match status" value="1"/>
</dbReference>
<feature type="compositionally biased region" description="Low complexity" evidence="2">
    <location>
        <begin position="398"/>
        <end position="408"/>
    </location>
</feature>
<sequence length="741" mass="81042">MTDLVGEDEAVMYSTAFLDKEPRTTHQALQTRMRHAKIFYDQLADLMAARAHAEETYVKHLQKVAKRVSEPNYMPVEFRPLYQRLLAEMEDVAQLHTTFQGHLQRASDQLRQAHTQGEWAKLAQQDDVISPILKEINSLEAQLGKGQRKLEQKRQSTAVVNKVLSTQESLTQAQSAWRERALRVFQSYERADYQRLHLLRDTCKHVIRAESELAKAVYDTARSSAEAAQAFRPVVEMQRFAGVYRTESTSSPSAVTMDHNVPLPSYTIAHARESPVVPSSPEAPPRPSTSASTPSYPTAASIALPSSATRPASRLPPPAPTRSVHKTASPPTSPPVPTNAMTNSPPVASSSSVGHSTVMHSAHTHLSNHTTAPSSHESRAGPSTASTHWHDAMPSPPLASVAPASTVTPAPPLPMSMSTIPVPLRPSTQLRQPMQPRTASLALGPPATRRAPLQRTGTKLEQGHAAALVSPLVDTSITSPSMSEAQFETMVPTSNPMPVHAHIEERVSAHWKQGTMTHLVIEGQVNLRATPALGSTSMQAHARIQVDGMDYLSKTRTHPCFTPTSVPGVYDLDLQALLQHAPGDGVSVFEYEVLVDDAYRMQFVPLLLDVQWRCESTQSSVLVHHRENPEFAYRDTVSLPAPSFSLQVPQDAYVTGDVLSEPIGTWDPDAREFAWQANHVDGRGAVRFPLASQATPWPIAAAWSLPSYSLSPMDVHVDDHAPLTLTSTTRAIVAGSYVVEP</sequence>
<proteinExistence type="predicted"/>
<keyword evidence="5" id="KW-1185">Reference proteome</keyword>
<evidence type="ECO:0000313" key="5">
    <source>
        <dbReference type="Proteomes" id="UP000037751"/>
    </source>
</evidence>
<dbReference type="InterPro" id="IPR018808">
    <property type="entry name" value="Muniscin_C"/>
</dbReference>
<dbReference type="GO" id="GO:0005886">
    <property type="term" value="C:plasma membrane"/>
    <property type="evidence" value="ECO:0007669"/>
    <property type="project" value="TreeGrafter"/>
</dbReference>
<reference evidence="4 5" key="1">
    <citation type="submission" date="2015-07" db="EMBL/GenBank/DDBJ databases">
        <title>Draft Genome Sequence of Malassezia furfur CBS1878 and Malassezia pachydermatis CBS1879.</title>
        <authorList>
            <person name="Triana S."/>
            <person name="Ohm R."/>
            <person name="Gonzalez A."/>
            <person name="DeCock H."/>
            <person name="Restrepo S."/>
            <person name="Celis A."/>
        </authorList>
    </citation>
    <scope>NUCLEOTIDE SEQUENCE [LARGE SCALE GENOMIC DNA]</scope>
    <source>
        <strain evidence="4 5">CBS 1879</strain>
    </source>
</reference>
<dbReference type="VEuPathDB" id="FungiDB:Malapachy_3470"/>
<dbReference type="InterPro" id="IPR028565">
    <property type="entry name" value="MHD"/>
</dbReference>
<dbReference type="RefSeq" id="XP_017993563.1">
    <property type="nucleotide sequence ID" value="XM_018137938.1"/>
</dbReference>
<feature type="domain" description="MHD" evidence="3">
    <location>
        <begin position="496"/>
        <end position="741"/>
    </location>
</feature>